<sequence>MEIIKHKNSISWINNILKNHRLPLFILIILQGISSILFTTYPIIMLKLINAIEKKDSYEFKISLLIFSAFIIFQLVVNFIYSVYISNVSLNIYNTLKNSLLSSWLSRRDISRHKFHTGELINRLTGDINVIVDGYTTIIPNFISVIVKIVLTIFLLHTIIPELAYGAIVGGILMIVGVTIIRKIMKELHKSISNANGKIMANLQEIFMNTVIIRSFSVEEKILNDNNNIYNEYKGLSLKRVKIRALNQFIIGLLFSIAIIIGTIYASIGIFKGDLTIGSYVAISQLILQIRGPLVGLTGYVSKYFIMTASADRLKDLSESEMIDFISENNLLEVPECIKFNDVEFYYEDNDKKISNINEVIYFKDNTALIGESGRGKSTFLKLLIGVYPILSGSIELVYKDKSIFINDDNRIGYIKLFSYVPQGNSLISGSIREIISFGLDPDDEKINKVLKISCAYDFVQELPNKLDTILSEKGIGLSEGQIQRLTIARALYRERPFLVMDESTSALDSVTEKKLLKNLNELENVSIVVVTHKEEVLSICNRVINFNEEI</sequence>
<feature type="transmembrane region" description="Helical" evidence="7">
    <location>
        <begin position="138"/>
        <end position="157"/>
    </location>
</feature>
<feature type="transmembrane region" description="Helical" evidence="7">
    <location>
        <begin position="64"/>
        <end position="84"/>
    </location>
</feature>
<dbReference type="InterPro" id="IPR039421">
    <property type="entry name" value="Type_1_exporter"/>
</dbReference>
<dbReference type="PROSITE" id="PS50929">
    <property type="entry name" value="ABC_TM1F"/>
    <property type="match status" value="1"/>
</dbReference>
<dbReference type="Pfam" id="PF00664">
    <property type="entry name" value="ABC_membrane"/>
    <property type="match status" value="1"/>
</dbReference>
<dbReference type="Gene3D" id="1.20.1560.10">
    <property type="entry name" value="ABC transporter type 1, transmembrane domain"/>
    <property type="match status" value="1"/>
</dbReference>
<feature type="domain" description="ABC transmembrane type-1" evidence="9">
    <location>
        <begin position="25"/>
        <end position="302"/>
    </location>
</feature>
<evidence type="ECO:0000256" key="4">
    <source>
        <dbReference type="ARBA" id="ARBA00022840"/>
    </source>
</evidence>
<evidence type="ECO:0000259" key="9">
    <source>
        <dbReference type="PROSITE" id="PS50929"/>
    </source>
</evidence>
<evidence type="ECO:0000256" key="6">
    <source>
        <dbReference type="ARBA" id="ARBA00023136"/>
    </source>
</evidence>
<dbReference type="CDD" id="cd07346">
    <property type="entry name" value="ABC_6TM_exporters"/>
    <property type="match status" value="1"/>
</dbReference>
<evidence type="ECO:0000313" key="11">
    <source>
        <dbReference type="Proteomes" id="UP000531840"/>
    </source>
</evidence>
<evidence type="ECO:0000256" key="7">
    <source>
        <dbReference type="SAM" id="Phobius"/>
    </source>
</evidence>
<keyword evidence="4 10" id="KW-0067">ATP-binding</keyword>
<evidence type="ECO:0000256" key="1">
    <source>
        <dbReference type="ARBA" id="ARBA00004651"/>
    </source>
</evidence>
<evidence type="ECO:0000259" key="8">
    <source>
        <dbReference type="PROSITE" id="PS50893"/>
    </source>
</evidence>
<dbReference type="InterPro" id="IPR003439">
    <property type="entry name" value="ABC_transporter-like_ATP-bd"/>
</dbReference>
<evidence type="ECO:0000256" key="2">
    <source>
        <dbReference type="ARBA" id="ARBA00022692"/>
    </source>
</evidence>
<dbReference type="InterPro" id="IPR003593">
    <property type="entry name" value="AAA+_ATPase"/>
</dbReference>
<organism evidence="10 11">
    <name type="scientific">Gemelliphila palaticanis</name>
    <dbReference type="NCBI Taxonomy" id="81950"/>
    <lineage>
        <taxon>Bacteria</taxon>
        <taxon>Bacillati</taxon>
        <taxon>Bacillota</taxon>
        <taxon>Bacilli</taxon>
        <taxon>Bacillales</taxon>
        <taxon>Gemellaceae</taxon>
        <taxon>Gemelliphila</taxon>
    </lineage>
</organism>
<evidence type="ECO:0000313" key="10">
    <source>
        <dbReference type="EMBL" id="NYS48094.1"/>
    </source>
</evidence>
<name>A0ABX2T0J9_9BACL</name>
<dbReference type="InterPro" id="IPR011527">
    <property type="entry name" value="ABC1_TM_dom"/>
</dbReference>
<keyword evidence="11" id="KW-1185">Reference proteome</keyword>
<evidence type="ECO:0000256" key="3">
    <source>
        <dbReference type="ARBA" id="ARBA00022741"/>
    </source>
</evidence>
<dbReference type="PANTHER" id="PTHR43394">
    <property type="entry name" value="ATP-DEPENDENT PERMEASE MDL1, MITOCHONDRIAL"/>
    <property type="match status" value="1"/>
</dbReference>
<dbReference type="PROSITE" id="PS50893">
    <property type="entry name" value="ABC_TRANSPORTER_2"/>
    <property type="match status" value="1"/>
</dbReference>
<dbReference type="SUPFAM" id="SSF90123">
    <property type="entry name" value="ABC transporter transmembrane region"/>
    <property type="match status" value="1"/>
</dbReference>
<gene>
    <name evidence="10" type="ORF">HZY85_07910</name>
</gene>
<evidence type="ECO:0000256" key="5">
    <source>
        <dbReference type="ARBA" id="ARBA00022989"/>
    </source>
</evidence>
<dbReference type="SUPFAM" id="SSF52540">
    <property type="entry name" value="P-loop containing nucleoside triphosphate hydrolases"/>
    <property type="match status" value="1"/>
</dbReference>
<dbReference type="Gene3D" id="3.40.50.300">
    <property type="entry name" value="P-loop containing nucleotide triphosphate hydrolases"/>
    <property type="match status" value="1"/>
</dbReference>
<feature type="transmembrane region" description="Helical" evidence="7">
    <location>
        <begin position="249"/>
        <end position="271"/>
    </location>
</feature>
<dbReference type="InterPro" id="IPR036640">
    <property type="entry name" value="ABC1_TM_sf"/>
</dbReference>
<feature type="transmembrane region" description="Helical" evidence="7">
    <location>
        <begin position="21"/>
        <end position="44"/>
    </location>
</feature>
<keyword evidence="5 7" id="KW-1133">Transmembrane helix</keyword>
<proteinExistence type="predicted"/>
<keyword evidence="2 7" id="KW-0812">Transmembrane</keyword>
<keyword evidence="6 7" id="KW-0472">Membrane</keyword>
<dbReference type="InterPro" id="IPR027417">
    <property type="entry name" value="P-loop_NTPase"/>
</dbReference>
<reference evidence="10 11" key="1">
    <citation type="submission" date="2020-07" db="EMBL/GenBank/DDBJ databases">
        <title>MOT database genomes.</title>
        <authorList>
            <person name="Joseph S."/>
            <person name="Aduse-Opoku J."/>
            <person name="Hashim A."/>
            <person name="Wade W."/>
            <person name="Curtis M."/>
        </authorList>
    </citation>
    <scope>NUCLEOTIDE SEQUENCE [LARGE SCALE GENOMIC DNA]</scope>
    <source>
        <strain evidence="10 11">CIP 106318</strain>
    </source>
</reference>
<dbReference type="RefSeq" id="WP_179941875.1">
    <property type="nucleotide sequence ID" value="NZ_JACBYF010000028.1"/>
</dbReference>
<comment type="caution">
    <text evidence="10">The sequence shown here is derived from an EMBL/GenBank/DDBJ whole genome shotgun (WGS) entry which is preliminary data.</text>
</comment>
<protein>
    <submittedName>
        <fullName evidence="10">ABC transporter ATP-binding protein</fullName>
    </submittedName>
</protein>
<dbReference type="Proteomes" id="UP000531840">
    <property type="component" value="Unassembled WGS sequence"/>
</dbReference>
<accession>A0ABX2T0J9</accession>
<keyword evidence="3" id="KW-0547">Nucleotide-binding</keyword>
<dbReference type="GO" id="GO:0005524">
    <property type="term" value="F:ATP binding"/>
    <property type="evidence" value="ECO:0007669"/>
    <property type="project" value="UniProtKB-KW"/>
</dbReference>
<dbReference type="SMART" id="SM00382">
    <property type="entry name" value="AAA"/>
    <property type="match status" value="1"/>
</dbReference>
<dbReference type="PANTHER" id="PTHR43394:SF1">
    <property type="entry name" value="ATP-BINDING CASSETTE SUB-FAMILY B MEMBER 10, MITOCHONDRIAL"/>
    <property type="match status" value="1"/>
</dbReference>
<feature type="transmembrane region" description="Helical" evidence="7">
    <location>
        <begin position="163"/>
        <end position="181"/>
    </location>
</feature>
<dbReference type="Pfam" id="PF00005">
    <property type="entry name" value="ABC_tran"/>
    <property type="match status" value="1"/>
</dbReference>
<feature type="domain" description="ABC transporter" evidence="8">
    <location>
        <begin position="338"/>
        <end position="551"/>
    </location>
</feature>
<dbReference type="EMBL" id="JACBYF010000028">
    <property type="protein sequence ID" value="NYS48094.1"/>
    <property type="molecule type" value="Genomic_DNA"/>
</dbReference>
<comment type="subcellular location">
    <subcellularLocation>
        <location evidence="1">Cell membrane</location>
        <topology evidence="1">Multi-pass membrane protein</topology>
    </subcellularLocation>
</comment>